<evidence type="ECO:0000256" key="1">
    <source>
        <dbReference type="SAM" id="Phobius"/>
    </source>
</evidence>
<keyword evidence="1" id="KW-1133">Transmembrane helix</keyword>
<dbReference type="Proteomes" id="UP000448867">
    <property type="component" value="Unassembled WGS sequence"/>
</dbReference>
<dbReference type="RefSeq" id="WP_154306316.1">
    <property type="nucleotide sequence ID" value="NZ_WKKI01000003.1"/>
</dbReference>
<keyword evidence="1" id="KW-0472">Membrane</keyword>
<keyword evidence="3" id="KW-1185">Reference proteome</keyword>
<sequence length="76" mass="8829">MLEAQNKKQNPQGIIIGLMVFIPLVLAAFMPHIAWVYFTGVLIYGYHIYLTRKLILKDIGSFLVFVLFVYLLERLL</sequence>
<feature type="transmembrane region" description="Helical" evidence="1">
    <location>
        <begin position="12"/>
        <end position="34"/>
    </location>
</feature>
<keyword evidence="1" id="KW-0812">Transmembrane</keyword>
<accession>A0A7X2IX18</accession>
<dbReference type="EMBL" id="WKKI01000003">
    <property type="protein sequence ID" value="MRX71184.1"/>
    <property type="molecule type" value="Genomic_DNA"/>
</dbReference>
<organism evidence="2 3">
    <name type="scientific">Metabacillus lacus</name>
    <dbReference type="NCBI Taxonomy" id="1983721"/>
    <lineage>
        <taxon>Bacteria</taxon>
        <taxon>Bacillati</taxon>
        <taxon>Bacillota</taxon>
        <taxon>Bacilli</taxon>
        <taxon>Bacillales</taxon>
        <taxon>Bacillaceae</taxon>
        <taxon>Metabacillus</taxon>
    </lineage>
</organism>
<comment type="caution">
    <text evidence="2">The sequence shown here is derived from an EMBL/GenBank/DDBJ whole genome shotgun (WGS) entry which is preliminary data.</text>
</comment>
<evidence type="ECO:0000313" key="2">
    <source>
        <dbReference type="EMBL" id="MRX71184.1"/>
    </source>
</evidence>
<dbReference type="AlphaFoldDB" id="A0A7X2IX18"/>
<evidence type="ECO:0000313" key="3">
    <source>
        <dbReference type="Proteomes" id="UP000448867"/>
    </source>
</evidence>
<name>A0A7X2IX18_9BACI</name>
<protein>
    <submittedName>
        <fullName evidence="2">Uncharacterized protein</fullName>
    </submittedName>
</protein>
<feature type="transmembrane region" description="Helical" evidence="1">
    <location>
        <begin position="54"/>
        <end position="72"/>
    </location>
</feature>
<reference evidence="2 3" key="1">
    <citation type="submission" date="2019-11" db="EMBL/GenBank/DDBJ databases">
        <title>Bacillus lacus genome.</title>
        <authorList>
            <person name="Allen C.J."/>
            <person name="Newman J.D."/>
        </authorList>
    </citation>
    <scope>NUCLEOTIDE SEQUENCE [LARGE SCALE GENOMIC DNA]</scope>
    <source>
        <strain evidence="2 3">KCTC 33946</strain>
    </source>
</reference>
<dbReference type="OrthoDB" id="9963584at2"/>
<gene>
    <name evidence="2" type="ORF">GJU40_03230</name>
</gene>
<proteinExistence type="predicted"/>